<name>A0AA41G133_9EURY</name>
<evidence type="ECO:0000313" key="3">
    <source>
        <dbReference type="EMBL" id="MBV0902301.1"/>
    </source>
</evidence>
<dbReference type="RefSeq" id="WP_194242951.1">
    <property type="nucleotide sequence ID" value="NZ_JAHQXE010000003.1"/>
</dbReference>
<organism evidence="3 4">
    <name type="scientific">Haloarcula salina</name>
    <dbReference type="NCBI Taxonomy" id="1429914"/>
    <lineage>
        <taxon>Archaea</taxon>
        <taxon>Methanobacteriati</taxon>
        <taxon>Methanobacteriota</taxon>
        <taxon>Stenosarchaea group</taxon>
        <taxon>Halobacteria</taxon>
        <taxon>Halobacteriales</taxon>
        <taxon>Haloarculaceae</taxon>
        <taxon>Haloarcula</taxon>
    </lineage>
</organism>
<dbReference type="EMBL" id="JAHQXE010000003">
    <property type="protein sequence ID" value="MBV0902301.1"/>
    <property type="molecule type" value="Genomic_DNA"/>
</dbReference>
<feature type="coiled-coil region" evidence="1">
    <location>
        <begin position="83"/>
        <end position="110"/>
    </location>
</feature>
<feature type="compositionally biased region" description="Low complexity" evidence="2">
    <location>
        <begin position="236"/>
        <end position="248"/>
    </location>
</feature>
<proteinExistence type="predicted"/>
<reference evidence="3" key="1">
    <citation type="submission" date="2021-06" db="EMBL/GenBank/DDBJ databases">
        <title>New haloarchaea isolates fom saline soil.</title>
        <authorList>
            <person name="Duran-Viseras A."/>
            <person name="Sanchez-Porro C.S."/>
            <person name="Ventosa A."/>
        </authorList>
    </citation>
    <scope>NUCLEOTIDE SEQUENCE</scope>
    <source>
        <strain evidence="3">JCM 18369</strain>
    </source>
</reference>
<accession>A0AA41G133</accession>
<evidence type="ECO:0000313" key="4">
    <source>
        <dbReference type="Proteomes" id="UP001166304"/>
    </source>
</evidence>
<feature type="region of interest" description="Disordered" evidence="2">
    <location>
        <begin position="189"/>
        <end position="258"/>
    </location>
</feature>
<keyword evidence="4" id="KW-1185">Reference proteome</keyword>
<evidence type="ECO:0000256" key="1">
    <source>
        <dbReference type="SAM" id="Coils"/>
    </source>
</evidence>
<keyword evidence="1" id="KW-0175">Coiled coil</keyword>
<protein>
    <submittedName>
        <fullName evidence="3">Uncharacterized protein</fullName>
    </submittedName>
</protein>
<dbReference type="AlphaFoldDB" id="A0AA41G133"/>
<feature type="compositionally biased region" description="Polar residues" evidence="2">
    <location>
        <begin position="249"/>
        <end position="258"/>
    </location>
</feature>
<dbReference type="Proteomes" id="UP001166304">
    <property type="component" value="Unassembled WGS sequence"/>
</dbReference>
<sequence length="258" mass="26354">MRRATPVTVALLLVVSTLAAVPVATMAQETATDAEPAAGNATAAPGAQLSGVVGVQGAEIGGDVQSRTYGLRVAQANTDAAKAAVVAEQLTDSRQRLAELERRKQSLDRARANGSMTAGEYRAKVARLHAETRTVERLVGQANETAGRLPAAALERKGVDAAAIRTLAQRANELSGPEVAAIARAVAGPGVGEQARPDGAGERTAVGGNRTASDRTADPAGDGPQQNATDRRPDAETTSTDATTNSTDRPSSGGQSDR</sequence>
<gene>
    <name evidence="3" type="ORF">KTS37_10920</name>
</gene>
<comment type="caution">
    <text evidence="3">The sequence shown here is derived from an EMBL/GenBank/DDBJ whole genome shotgun (WGS) entry which is preliminary data.</text>
</comment>
<evidence type="ECO:0000256" key="2">
    <source>
        <dbReference type="SAM" id="MobiDB-lite"/>
    </source>
</evidence>